<accession>A0A137ZRR1</accession>
<feature type="region of interest" description="Disordered" evidence="1">
    <location>
        <begin position="164"/>
        <end position="188"/>
    </location>
</feature>
<dbReference type="Proteomes" id="UP000070409">
    <property type="component" value="Unassembled WGS sequence"/>
</dbReference>
<comment type="caution">
    <text evidence="2">The sequence shown here is derived from an EMBL/GenBank/DDBJ whole genome shotgun (WGS) entry which is preliminary data.</text>
</comment>
<evidence type="ECO:0000313" key="2">
    <source>
        <dbReference type="EMBL" id="KXP00892.1"/>
    </source>
</evidence>
<sequence length="226" mass="25628">MIMNNTPNPAIDAQPGWRGTDPDGGTWVRCPHGLPGQWAHFTADGKLVFRSQEEAEAAGLEALQAESAWDLRHEVEAWLLAEARWKLAESQDAVRYWRGLWEAEKDRAAAAPAPLDPGNPEHLRQVARVLNHFTSFAHRLGDVEGQRAAVMLLHLIRSEADRLDREQREAEQDAADRKRAEEYARTEAEGEHRALGGWSAMRADIREWHIRLALRVIRDERARASN</sequence>
<protein>
    <submittedName>
        <fullName evidence="2">Uncharacterized protein</fullName>
    </submittedName>
</protein>
<name>A0A137ZRR1_9ACTN</name>
<proteinExistence type="predicted"/>
<evidence type="ECO:0000256" key="1">
    <source>
        <dbReference type="SAM" id="MobiDB-lite"/>
    </source>
</evidence>
<gene>
    <name evidence="2" type="ORF">AXK61_12855</name>
</gene>
<evidence type="ECO:0000313" key="3">
    <source>
        <dbReference type="Proteomes" id="UP000070409"/>
    </source>
</evidence>
<reference evidence="2 3" key="1">
    <citation type="submission" date="2016-02" db="EMBL/GenBank/DDBJ databases">
        <authorList>
            <person name="Teng J.L."/>
            <person name="Tang Y."/>
            <person name="Huang Y."/>
            <person name="Guo F."/>
            <person name="Wei W."/>
            <person name="Chen J.H."/>
            <person name="Wong S.Y."/>
            <person name="Lau S.K."/>
            <person name="Woo P.C."/>
        </authorList>
    </citation>
    <scope>NUCLEOTIDE SEQUENCE [LARGE SCALE GENOMIC DNA]</scope>
    <source>
        <strain evidence="2 3">JCM 13375</strain>
    </source>
</reference>
<organism evidence="2 3">
    <name type="scientific">Tsukamurella pseudospumae</name>
    <dbReference type="NCBI Taxonomy" id="239498"/>
    <lineage>
        <taxon>Bacteria</taxon>
        <taxon>Bacillati</taxon>
        <taxon>Actinomycetota</taxon>
        <taxon>Actinomycetes</taxon>
        <taxon>Mycobacteriales</taxon>
        <taxon>Tsukamurellaceae</taxon>
        <taxon>Tsukamurella</taxon>
    </lineage>
</organism>
<dbReference type="EMBL" id="LSRE01000002">
    <property type="protein sequence ID" value="KXP00892.1"/>
    <property type="molecule type" value="Genomic_DNA"/>
</dbReference>
<keyword evidence="3" id="KW-1185">Reference proteome</keyword>